<dbReference type="Proteomes" id="UP001174909">
    <property type="component" value="Unassembled WGS sequence"/>
</dbReference>
<feature type="region of interest" description="Disordered" evidence="1">
    <location>
        <begin position="85"/>
        <end position="106"/>
    </location>
</feature>
<proteinExistence type="predicted"/>
<evidence type="ECO:0000313" key="3">
    <source>
        <dbReference type="Proteomes" id="UP001174909"/>
    </source>
</evidence>
<feature type="compositionally biased region" description="Polar residues" evidence="1">
    <location>
        <begin position="231"/>
        <end position="244"/>
    </location>
</feature>
<name>A0AA35S1D4_GEOBA</name>
<evidence type="ECO:0000256" key="1">
    <source>
        <dbReference type="SAM" id="MobiDB-lite"/>
    </source>
</evidence>
<feature type="region of interest" description="Disordered" evidence="1">
    <location>
        <begin position="1"/>
        <end position="38"/>
    </location>
</feature>
<organism evidence="2 3">
    <name type="scientific">Geodia barretti</name>
    <name type="common">Barrett's horny sponge</name>
    <dbReference type="NCBI Taxonomy" id="519541"/>
    <lineage>
        <taxon>Eukaryota</taxon>
        <taxon>Metazoa</taxon>
        <taxon>Porifera</taxon>
        <taxon>Demospongiae</taxon>
        <taxon>Heteroscleromorpha</taxon>
        <taxon>Tetractinellida</taxon>
        <taxon>Astrophorina</taxon>
        <taxon>Geodiidae</taxon>
        <taxon>Geodia</taxon>
    </lineage>
</organism>
<protein>
    <submittedName>
        <fullName evidence="2">Uncharacterized protein</fullName>
    </submittedName>
</protein>
<sequence>MPFLSRSQRRVRCESNDVGRPLPRELTYSPTAEDDYDDHVEMDDSEYADYEEQATSRAALGEYGITKQLHYPTQDLVRKKAFGVHQTESAEKVEDRTTDKLDGRSQRTQTCSQISSIHSVRTIDVTEMHLRDGVDVEGDTAEQTDHGIQTRSRNRTNNLLRKTVVTRAHQKKSAVDVEEGNAEGAESHSRRAQTRSQKVQAGKIALTGVHQTESAEKVEDRTTDKLDGRSQRTQIRSQKSSIHSVRTIEHQIDGAVSDAEDAVDSHFQGVKTRPHNSSKDGARETGRELFLYCYSLTVSHHSLWA</sequence>
<dbReference type="AlphaFoldDB" id="A0AA35S1D4"/>
<feature type="compositionally biased region" description="Basic and acidic residues" evidence="1">
    <location>
        <begin position="88"/>
        <end position="105"/>
    </location>
</feature>
<comment type="caution">
    <text evidence="2">The sequence shown here is derived from an EMBL/GenBank/DDBJ whole genome shotgun (WGS) entry which is preliminary data.</text>
</comment>
<keyword evidence="3" id="KW-1185">Reference proteome</keyword>
<gene>
    <name evidence="2" type="ORF">GBAR_LOCUS12030</name>
</gene>
<dbReference type="EMBL" id="CASHTH010001800">
    <property type="protein sequence ID" value="CAI8020106.1"/>
    <property type="molecule type" value="Genomic_DNA"/>
</dbReference>
<feature type="region of interest" description="Disordered" evidence="1">
    <location>
        <begin position="134"/>
        <end position="244"/>
    </location>
</feature>
<reference evidence="2" key="1">
    <citation type="submission" date="2023-03" db="EMBL/GenBank/DDBJ databases">
        <authorList>
            <person name="Steffen K."/>
            <person name="Cardenas P."/>
        </authorList>
    </citation>
    <scope>NUCLEOTIDE SEQUENCE</scope>
</reference>
<feature type="compositionally biased region" description="Basic and acidic residues" evidence="1">
    <location>
        <begin position="213"/>
        <end position="230"/>
    </location>
</feature>
<evidence type="ECO:0000313" key="2">
    <source>
        <dbReference type="EMBL" id="CAI8020106.1"/>
    </source>
</evidence>
<accession>A0AA35S1D4</accession>